<dbReference type="GO" id="GO:0016702">
    <property type="term" value="F:oxidoreductase activity, acting on single donors with incorporation of molecular oxygen, incorporation of two atoms of oxygen"/>
    <property type="evidence" value="ECO:0007669"/>
    <property type="project" value="InterPro"/>
</dbReference>
<dbReference type="CDD" id="cd03457">
    <property type="entry name" value="intradiol_dioxygenase_like"/>
    <property type="match status" value="1"/>
</dbReference>
<evidence type="ECO:0008006" key="4">
    <source>
        <dbReference type="Google" id="ProtNLM"/>
    </source>
</evidence>
<dbReference type="Gene3D" id="2.60.130.10">
    <property type="entry name" value="Aromatic compound dioxygenase"/>
    <property type="match status" value="1"/>
</dbReference>
<dbReference type="OrthoDB" id="121380at2759"/>
<dbReference type="Proteomes" id="UP000469558">
    <property type="component" value="Unassembled WGS sequence"/>
</dbReference>
<dbReference type="InterPro" id="IPR015889">
    <property type="entry name" value="Intradiol_dOase_core"/>
</dbReference>
<dbReference type="SUPFAM" id="SSF49482">
    <property type="entry name" value="Aromatic compound dioxygenase"/>
    <property type="match status" value="1"/>
</dbReference>
<dbReference type="GO" id="GO:0005506">
    <property type="term" value="F:iron ion binding"/>
    <property type="evidence" value="ECO:0007669"/>
    <property type="project" value="InterPro"/>
</dbReference>
<feature type="signal peptide" evidence="1">
    <location>
        <begin position="1"/>
        <end position="23"/>
    </location>
</feature>
<organism evidence="2 3">
    <name type="scientific">Lachnellula suecica</name>
    <dbReference type="NCBI Taxonomy" id="602035"/>
    <lineage>
        <taxon>Eukaryota</taxon>
        <taxon>Fungi</taxon>
        <taxon>Dikarya</taxon>
        <taxon>Ascomycota</taxon>
        <taxon>Pezizomycotina</taxon>
        <taxon>Leotiomycetes</taxon>
        <taxon>Helotiales</taxon>
        <taxon>Lachnaceae</taxon>
        <taxon>Lachnellula</taxon>
    </lineage>
</organism>
<sequence length="361" mass="38901">MVYYANTLALVLASISYIQSAAAHPGEVHDPIHVKREIETRNALATQHKRSLGLCSNSMKARGLNEGSIARRAAKAEKLRAARGLPNGPFKTKRDAASLVAFGAISHNETGVVTDFSVESLFTANTSCILTPETTIGPYWIEGELIRSNLTEGKEGVPIHLELQFINTDTCEPVSDLMIDTWGANATGVYSGVVFAGNEQVSANLGSLTENYNRGVQPTDSDGVAAFDTNFPGHYDGRATHQHTIVTHNYTLLANGTYSGGVVNHIGQIFFEEALRSAVEAVTPYSTNTQAITSNEDDTWAPSQADNDYDPYPEYVYLSDDIRDGLLMWLQIGINVTADVTSTESAEGILTVNGTVPLGTL</sequence>
<keyword evidence="1" id="KW-0732">Signal</keyword>
<feature type="chain" id="PRO_5035726815" description="Intradiol ring-cleavage dioxygenases domain-containing protein" evidence="1">
    <location>
        <begin position="24"/>
        <end position="361"/>
    </location>
</feature>
<evidence type="ECO:0000313" key="2">
    <source>
        <dbReference type="EMBL" id="TVY80418.1"/>
    </source>
</evidence>
<evidence type="ECO:0000313" key="3">
    <source>
        <dbReference type="Proteomes" id="UP000469558"/>
    </source>
</evidence>
<gene>
    <name evidence="2" type="ORF">LSUE1_G007111</name>
</gene>
<comment type="caution">
    <text evidence="2">The sequence shown here is derived from an EMBL/GenBank/DDBJ whole genome shotgun (WGS) entry which is preliminary data.</text>
</comment>
<dbReference type="PANTHER" id="PTHR34315">
    <property type="match status" value="1"/>
</dbReference>
<dbReference type="AlphaFoldDB" id="A0A8T9C452"/>
<name>A0A8T9C452_9HELO</name>
<reference evidence="2 3" key="1">
    <citation type="submission" date="2018-05" db="EMBL/GenBank/DDBJ databases">
        <title>Genome sequencing and assembly of the regulated plant pathogen Lachnellula willkommii and related sister species for the development of diagnostic species identification markers.</title>
        <authorList>
            <person name="Giroux E."/>
            <person name="Bilodeau G."/>
        </authorList>
    </citation>
    <scope>NUCLEOTIDE SEQUENCE [LARGE SCALE GENOMIC DNA]</scope>
    <source>
        <strain evidence="2 3">CBS 268.59</strain>
    </source>
</reference>
<evidence type="ECO:0000256" key="1">
    <source>
        <dbReference type="SAM" id="SignalP"/>
    </source>
</evidence>
<keyword evidence="3" id="KW-1185">Reference proteome</keyword>
<accession>A0A8T9C452</accession>
<protein>
    <recommendedName>
        <fullName evidence="4">Intradiol ring-cleavage dioxygenases domain-containing protein</fullName>
    </recommendedName>
</protein>
<dbReference type="PANTHER" id="PTHR34315:SF2">
    <property type="entry name" value="ANCHORED DIOXYGENASE, PUTATIVE (AFU_ORTHOLOGUE AFUA_3G01800)-RELATED"/>
    <property type="match status" value="1"/>
</dbReference>
<proteinExistence type="predicted"/>
<dbReference type="EMBL" id="QGMK01000688">
    <property type="protein sequence ID" value="TVY80418.1"/>
    <property type="molecule type" value="Genomic_DNA"/>
</dbReference>